<dbReference type="SMART" id="SM00870">
    <property type="entry name" value="Asparaginase"/>
    <property type="match status" value="1"/>
</dbReference>
<dbReference type="PROSITE" id="PS00917">
    <property type="entry name" value="ASN_GLN_ASE_2"/>
    <property type="match status" value="1"/>
</dbReference>
<sequence length="357" mass="38146">MKTTRISLIISLFLTIILANFPTAAVRAQPAKPRVYILATGGTIAGSAQSSAQASYTPGVLSIEQIIRTVPGISQLANLTGVQVCNISSQNMEEVIWLRLWKITDSLFSNNLCDGVVITHGTDTMEETAYFLNLTVRHSNPVVLTGAMRPSTSLSADGPFNLYNSVALAASPDAKGRGVMVVMNDFIYCANDVTKGHTLNTASFSSPNYGPLGRIRDGQPSFDRTNKFIHTASSCFDISNITKLPATEIVYSYAFASDASINAIIDSGAKGIVIAGVGHGNYNRPIAEAIKRAVKKGVAVVRSTRIQSGGVDTAAEEFDPAQPVSLNKSPQKARILLMLALTKTGDPATIQEIFIKY</sequence>
<dbReference type="InterPro" id="IPR036152">
    <property type="entry name" value="Asp/glu_Ase-like_sf"/>
</dbReference>
<accession>A0A644ZDK9</accession>
<evidence type="ECO:0000256" key="1">
    <source>
        <dbReference type="ARBA" id="ARBA00010518"/>
    </source>
</evidence>
<dbReference type="PROSITE" id="PS00144">
    <property type="entry name" value="ASN_GLN_ASE_1"/>
    <property type="match status" value="1"/>
</dbReference>
<dbReference type="GO" id="GO:0006528">
    <property type="term" value="P:asparagine metabolic process"/>
    <property type="evidence" value="ECO:0007669"/>
    <property type="project" value="InterPro"/>
</dbReference>
<proteinExistence type="inferred from homology"/>
<dbReference type="PANTHER" id="PTHR11707:SF28">
    <property type="entry name" value="60 KDA LYSOPHOSPHOLIPASE"/>
    <property type="match status" value="1"/>
</dbReference>
<evidence type="ECO:0000259" key="3">
    <source>
        <dbReference type="Pfam" id="PF00710"/>
    </source>
</evidence>
<dbReference type="PIRSF" id="PIRSF500176">
    <property type="entry name" value="L_ASNase"/>
    <property type="match status" value="1"/>
</dbReference>
<dbReference type="FunFam" id="3.40.50.1170:FF:000001">
    <property type="entry name" value="L-asparaginase 2"/>
    <property type="match status" value="1"/>
</dbReference>
<comment type="similarity">
    <text evidence="1">Belongs to the asparaginase 1 family.</text>
</comment>
<dbReference type="NCBIfam" id="TIGR00520">
    <property type="entry name" value="asnASE_II"/>
    <property type="match status" value="1"/>
</dbReference>
<dbReference type="InterPro" id="IPR006034">
    <property type="entry name" value="Asparaginase/glutaminase-like"/>
</dbReference>
<dbReference type="InterPro" id="IPR020827">
    <property type="entry name" value="Asparaginase/glutaminase_AS1"/>
</dbReference>
<dbReference type="Gene3D" id="3.40.50.40">
    <property type="match status" value="1"/>
</dbReference>
<dbReference type="Pfam" id="PF17763">
    <property type="entry name" value="Asparaginase_C"/>
    <property type="match status" value="1"/>
</dbReference>
<evidence type="ECO:0000256" key="2">
    <source>
        <dbReference type="ARBA" id="ARBA00022801"/>
    </source>
</evidence>
<dbReference type="InterPro" id="IPR027474">
    <property type="entry name" value="L-asparaginase_N"/>
</dbReference>
<evidence type="ECO:0000259" key="4">
    <source>
        <dbReference type="Pfam" id="PF17763"/>
    </source>
</evidence>
<dbReference type="EMBL" id="VSSQ01008405">
    <property type="protein sequence ID" value="MPM38777.1"/>
    <property type="molecule type" value="Genomic_DNA"/>
</dbReference>
<organism evidence="5">
    <name type="scientific">bioreactor metagenome</name>
    <dbReference type="NCBI Taxonomy" id="1076179"/>
    <lineage>
        <taxon>unclassified sequences</taxon>
        <taxon>metagenomes</taxon>
        <taxon>ecological metagenomes</taxon>
    </lineage>
</organism>
<protein>
    <submittedName>
        <fullName evidence="5">L-asparaginase 2</fullName>
        <ecNumber evidence="5">3.5.1.1</ecNumber>
    </submittedName>
</protein>
<dbReference type="SUPFAM" id="SSF53774">
    <property type="entry name" value="Glutaminase/Asparaginase"/>
    <property type="match status" value="1"/>
</dbReference>
<dbReference type="PANTHER" id="PTHR11707">
    <property type="entry name" value="L-ASPARAGINASE"/>
    <property type="match status" value="1"/>
</dbReference>
<name>A0A644ZDK9_9ZZZZ</name>
<dbReference type="EC" id="3.5.1.1" evidence="5"/>
<reference evidence="5" key="1">
    <citation type="submission" date="2019-08" db="EMBL/GenBank/DDBJ databases">
        <authorList>
            <person name="Kucharzyk K."/>
            <person name="Murdoch R.W."/>
            <person name="Higgins S."/>
            <person name="Loffler F."/>
        </authorList>
    </citation>
    <scope>NUCLEOTIDE SEQUENCE</scope>
</reference>
<feature type="domain" description="L-asparaginase N-terminal" evidence="3">
    <location>
        <begin position="34"/>
        <end position="225"/>
    </location>
</feature>
<dbReference type="GO" id="GO:0004067">
    <property type="term" value="F:asparaginase activity"/>
    <property type="evidence" value="ECO:0007669"/>
    <property type="project" value="UniProtKB-EC"/>
</dbReference>
<dbReference type="InterPro" id="IPR004550">
    <property type="entry name" value="AsnASE_II"/>
</dbReference>
<dbReference type="InterPro" id="IPR037152">
    <property type="entry name" value="L-asparaginase_N_sf"/>
</dbReference>
<gene>
    <name evidence="5" type="primary">ansB</name>
    <name evidence="5" type="ORF">SDC9_85407</name>
</gene>
<dbReference type="PRINTS" id="PR00139">
    <property type="entry name" value="ASNGLNASE"/>
</dbReference>
<dbReference type="SFLD" id="SFLDS00057">
    <property type="entry name" value="Glutaminase/Asparaginase"/>
    <property type="match status" value="1"/>
</dbReference>
<dbReference type="InterPro" id="IPR027473">
    <property type="entry name" value="L-asparaginase_C"/>
</dbReference>
<dbReference type="PROSITE" id="PS51732">
    <property type="entry name" value="ASN_GLN_ASE_3"/>
    <property type="match status" value="1"/>
</dbReference>
<dbReference type="Pfam" id="PF00710">
    <property type="entry name" value="Asparaginase"/>
    <property type="match status" value="1"/>
</dbReference>
<dbReference type="PIRSF" id="PIRSF001220">
    <property type="entry name" value="L-ASNase_gatD"/>
    <property type="match status" value="1"/>
</dbReference>
<dbReference type="InterPro" id="IPR040919">
    <property type="entry name" value="Asparaginase_C"/>
</dbReference>
<evidence type="ECO:0000313" key="5">
    <source>
        <dbReference type="EMBL" id="MPM38777.1"/>
    </source>
</evidence>
<dbReference type="AlphaFoldDB" id="A0A644ZDK9"/>
<dbReference type="Gene3D" id="3.40.50.1170">
    <property type="entry name" value="L-asparaginase, N-terminal domain"/>
    <property type="match status" value="1"/>
</dbReference>
<dbReference type="CDD" id="cd08964">
    <property type="entry name" value="L-asparaginase_II"/>
    <property type="match status" value="1"/>
</dbReference>
<comment type="caution">
    <text evidence="5">The sequence shown here is derived from an EMBL/GenBank/DDBJ whole genome shotgun (WGS) entry which is preliminary data.</text>
</comment>
<dbReference type="InterPro" id="IPR027475">
    <property type="entry name" value="Asparaginase/glutaminase_AS2"/>
</dbReference>
<feature type="domain" description="Asparaginase/glutaminase C-terminal" evidence="4">
    <location>
        <begin position="248"/>
        <end position="354"/>
    </location>
</feature>
<keyword evidence="2 5" id="KW-0378">Hydrolase</keyword>